<evidence type="ECO:0000313" key="2">
    <source>
        <dbReference type="EnsemblPlants" id="PAC:32971802.CDS.1"/>
    </source>
</evidence>
<dbReference type="EMBL" id="ABEU02000001">
    <property type="protein sequence ID" value="PNR62137.1"/>
    <property type="molecule type" value="Genomic_DNA"/>
</dbReference>
<protein>
    <submittedName>
        <fullName evidence="1 2">Uncharacterized protein</fullName>
    </submittedName>
</protein>
<reference evidence="2" key="3">
    <citation type="submission" date="2020-12" db="UniProtKB">
        <authorList>
            <consortium name="EnsemblPlants"/>
        </authorList>
    </citation>
    <scope>IDENTIFICATION</scope>
</reference>
<evidence type="ECO:0000313" key="3">
    <source>
        <dbReference type="Proteomes" id="UP000006727"/>
    </source>
</evidence>
<dbReference type="AlphaFoldDB" id="A0A2K1L7Y6"/>
<sequence length="51" mass="6800">MLVTPYHQRRYIYYYHKSKKYIYYYHKSKGYIYYYQEYMDNLFTLAYFRYV</sequence>
<reference evidence="1 3" key="1">
    <citation type="journal article" date="2008" name="Science">
        <title>The Physcomitrella genome reveals evolutionary insights into the conquest of land by plants.</title>
        <authorList>
            <person name="Rensing S."/>
            <person name="Lang D."/>
            <person name="Zimmer A."/>
            <person name="Terry A."/>
            <person name="Salamov A."/>
            <person name="Shapiro H."/>
            <person name="Nishiyama T."/>
            <person name="Perroud P.-F."/>
            <person name="Lindquist E."/>
            <person name="Kamisugi Y."/>
            <person name="Tanahashi T."/>
            <person name="Sakakibara K."/>
            <person name="Fujita T."/>
            <person name="Oishi K."/>
            <person name="Shin-I T."/>
            <person name="Kuroki Y."/>
            <person name="Toyoda A."/>
            <person name="Suzuki Y."/>
            <person name="Hashimoto A."/>
            <person name="Yamaguchi K."/>
            <person name="Sugano A."/>
            <person name="Kohara Y."/>
            <person name="Fujiyama A."/>
            <person name="Anterola A."/>
            <person name="Aoki S."/>
            <person name="Ashton N."/>
            <person name="Barbazuk W.B."/>
            <person name="Barker E."/>
            <person name="Bennetzen J."/>
            <person name="Bezanilla M."/>
            <person name="Blankenship R."/>
            <person name="Cho S.H."/>
            <person name="Dutcher S."/>
            <person name="Estelle M."/>
            <person name="Fawcett J.A."/>
            <person name="Gundlach H."/>
            <person name="Hanada K."/>
            <person name="Heyl A."/>
            <person name="Hicks K.A."/>
            <person name="Hugh J."/>
            <person name="Lohr M."/>
            <person name="Mayer K."/>
            <person name="Melkozernov A."/>
            <person name="Murata T."/>
            <person name="Nelson D."/>
            <person name="Pils B."/>
            <person name="Prigge M."/>
            <person name="Reiss B."/>
            <person name="Renner T."/>
            <person name="Rombauts S."/>
            <person name="Rushton P."/>
            <person name="Sanderfoot A."/>
            <person name="Schween G."/>
            <person name="Shiu S.-H."/>
            <person name="Stueber K."/>
            <person name="Theodoulou F.L."/>
            <person name="Tu H."/>
            <person name="Van de Peer Y."/>
            <person name="Verrier P.J."/>
            <person name="Waters E."/>
            <person name="Wood A."/>
            <person name="Yang L."/>
            <person name="Cove D."/>
            <person name="Cuming A."/>
            <person name="Hasebe M."/>
            <person name="Lucas S."/>
            <person name="Mishler D.B."/>
            <person name="Reski R."/>
            <person name="Grigoriev I."/>
            <person name="Quatrano R.S."/>
            <person name="Boore J.L."/>
        </authorList>
    </citation>
    <scope>NUCLEOTIDE SEQUENCE [LARGE SCALE GENOMIC DNA]</scope>
    <source>
        <strain evidence="2 3">cv. Gransden 2004</strain>
    </source>
</reference>
<name>A0A2K1L7Y6_PHYPA</name>
<organism evidence="1">
    <name type="scientific">Physcomitrium patens</name>
    <name type="common">Spreading-leaved earth moss</name>
    <name type="synonym">Physcomitrella patens</name>
    <dbReference type="NCBI Taxonomy" id="3218"/>
    <lineage>
        <taxon>Eukaryota</taxon>
        <taxon>Viridiplantae</taxon>
        <taxon>Streptophyta</taxon>
        <taxon>Embryophyta</taxon>
        <taxon>Bryophyta</taxon>
        <taxon>Bryophytina</taxon>
        <taxon>Bryopsida</taxon>
        <taxon>Funariidae</taxon>
        <taxon>Funariales</taxon>
        <taxon>Funariaceae</taxon>
        <taxon>Physcomitrium</taxon>
    </lineage>
</organism>
<dbReference type="EnsemblPlants" id="Pp3c1_12350V3.1">
    <property type="protein sequence ID" value="PAC:32971802.CDS.1"/>
    <property type="gene ID" value="Pp3c1_12350"/>
</dbReference>
<accession>A0A2K1L7Y6</accession>
<proteinExistence type="predicted"/>
<dbReference type="InParanoid" id="A0A2K1L7Y6"/>
<keyword evidence="3" id="KW-1185">Reference proteome</keyword>
<reference evidence="1 3" key="2">
    <citation type="journal article" date="2018" name="Plant J.">
        <title>The Physcomitrella patens chromosome-scale assembly reveals moss genome structure and evolution.</title>
        <authorList>
            <person name="Lang D."/>
            <person name="Ullrich K.K."/>
            <person name="Murat F."/>
            <person name="Fuchs J."/>
            <person name="Jenkins J."/>
            <person name="Haas F.B."/>
            <person name="Piednoel M."/>
            <person name="Gundlach H."/>
            <person name="Van Bel M."/>
            <person name="Meyberg R."/>
            <person name="Vives C."/>
            <person name="Morata J."/>
            <person name="Symeonidi A."/>
            <person name="Hiss M."/>
            <person name="Muchero W."/>
            <person name="Kamisugi Y."/>
            <person name="Saleh O."/>
            <person name="Blanc G."/>
            <person name="Decker E.L."/>
            <person name="van Gessel N."/>
            <person name="Grimwood J."/>
            <person name="Hayes R.D."/>
            <person name="Graham S.W."/>
            <person name="Gunter L.E."/>
            <person name="McDaniel S.F."/>
            <person name="Hoernstein S.N.W."/>
            <person name="Larsson A."/>
            <person name="Li F.W."/>
            <person name="Perroud P.F."/>
            <person name="Phillips J."/>
            <person name="Ranjan P."/>
            <person name="Rokshar D.S."/>
            <person name="Rothfels C.J."/>
            <person name="Schneider L."/>
            <person name="Shu S."/>
            <person name="Stevenson D.W."/>
            <person name="Thummler F."/>
            <person name="Tillich M."/>
            <person name="Villarreal Aguilar J.C."/>
            <person name="Widiez T."/>
            <person name="Wong G.K."/>
            <person name="Wymore A."/>
            <person name="Zhang Y."/>
            <person name="Zimmer A.D."/>
            <person name="Quatrano R.S."/>
            <person name="Mayer K.F.X."/>
            <person name="Goodstein D."/>
            <person name="Casacuberta J.M."/>
            <person name="Vandepoele K."/>
            <person name="Reski R."/>
            <person name="Cuming A.C."/>
            <person name="Tuskan G.A."/>
            <person name="Maumus F."/>
            <person name="Salse J."/>
            <person name="Schmutz J."/>
            <person name="Rensing S.A."/>
        </authorList>
    </citation>
    <scope>NUCLEOTIDE SEQUENCE [LARGE SCALE GENOMIC DNA]</scope>
    <source>
        <strain evidence="2 3">cv. Gransden 2004</strain>
    </source>
</reference>
<dbReference type="Gramene" id="Pp3c1_12350V3.1">
    <property type="protein sequence ID" value="PAC:32971802.CDS.1"/>
    <property type="gene ID" value="Pp3c1_12350"/>
</dbReference>
<evidence type="ECO:0000313" key="1">
    <source>
        <dbReference type="EMBL" id="PNR62137.1"/>
    </source>
</evidence>
<dbReference type="Proteomes" id="UP000006727">
    <property type="component" value="Chromosome 1"/>
</dbReference>
<gene>
    <name evidence="1" type="ORF">PHYPA_000561</name>
</gene>